<protein>
    <recommendedName>
        <fullName evidence="2">TIGR04255 family protein</fullName>
    </recommendedName>
</protein>
<name>A0A445N3M9_9BACT</name>
<organism evidence="1">
    <name type="scientific">uncultured Desulfobacterium sp</name>
    <dbReference type="NCBI Taxonomy" id="201089"/>
    <lineage>
        <taxon>Bacteria</taxon>
        <taxon>Pseudomonadati</taxon>
        <taxon>Thermodesulfobacteriota</taxon>
        <taxon>Desulfobacteria</taxon>
        <taxon>Desulfobacterales</taxon>
        <taxon>Desulfobacteriaceae</taxon>
        <taxon>Desulfobacterium</taxon>
        <taxon>environmental samples</taxon>
    </lineage>
</organism>
<proteinExistence type="predicted"/>
<evidence type="ECO:0008006" key="2">
    <source>
        <dbReference type="Google" id="ProtNLM"/>
    </source>
</evidence>
<accession>A0A445N3M9</accession>
<gene>
    <name evidence="1" type="ORF">PITCH_A890024</name>
</gene>
<evidence type="ECO:0000313" key="1">
    <source>
        <dbReference type="EMBL" id="SPD76315.1"/>
    </source>
</evidence>
<sequence length="233" mass="26876">MMKIKPEISGVSIVLVGSFNPPIFHPEWFERHGLINDKEKEAAEIAIIHRQIAAFRMEWLAINIEPVRFVAETQEGPFIRLADFVVKTFKDYLYHTPIGMMGINRQVHFSVGSEEERNRIGKMLAPHEGWGEWGKDLEGKSPKKRGGMISLTMLQQDLDDRKKGYIKAKIEPSNKIKDNAGIDMEVNDHYEVENPAQNQDCKELMDILESKFDNSIKHSEWIIDQIMKLTDIK</sequence>
<dbReference type="EMBL" id="OJIN01000235">
    <property type="protein sequence ID" value="SPD76315.1"/>
    <property type="molecule type" value="Genomic_DNA"/>
</dbReference>
<dbReference type="AlphaFoldDB" id="A0A445N3M9"/>
<reference evidence="1" key="1">
    <citation type="submission" date="2018-01" db="EMBL/GenBank/DDBJ databases">
        <authorList>
            <person name="Regsiter A."/>
            <person name="William W."/>
        </authorList>
    </citation>
    <scope>NUCLEOTIDE SEQUENCE</scope>
    <source>
        <strain evidence="1">TRIP AH-1</strain>
    </source>
</reference>